<dbReference type="GO" id="GO:0005737">
    <property type="term" value="C:cytoplasm"/>
    <property type="evidence" value="ECO:0007669"/>
    <property type="project" value="TreeGrafter"/>
</dbReference>
<dbReference type="Proteomes" id="UP000218505">
    <property type="component" value="Chromosome"/>
</dbReference>
<protein>
    <submittedName>
        <fullName evidence="2">Epimerase</fullName>
    </submittedName>
</protein>
<evidence type="ECO:0000313" key="3">
    <source>
        <dbReference type="Proteomes" id="UP000218505"/>
    </source>
</evidence>
<name>A0A290ZGF1_9PSEU</name>
<dbReference type="InterPro" id="IPR036291">
    <property type="entry name" value="NAD(P)-bd_dom_sf"/>
</dbReference>
<reference evidence="2" key="1">
    <citation type="submission" date="2017-09" db="EMBL/GenBank/DDBJ databases">
        <title>Complete Genome Sequence of ansamitocin-producing Bacterium Actinosynnema pretiosum X47.</title>
        <authorList>
            <person name="Cao G."/>
            <person name="Zong G."/>
            <person name="Zhong C."/>
            <person name="Fu J."/>
        </authorList>
    </citation>
    <scope>NUCLEOTIDE SEQUENCE [LARGE SCALE GENOMIC DNA]</scope>
    <source>
        <strain evidence="2">X47</strain>
    </source>
</reference>
<evidence type="ECO:0000313" key="2">
    <source>
        <dbReference type="EMBL" id="ATE58052.1"/>
    </source>
</evidence>
<keyword evidence="3" id="KW-1185">Reference proteome</keyword>
<feature type="domain" description="NAD-dependent epimerase/dehydratase" evidence="1">
    <location>
        <begin position="5"/>
        <end position="224"/>
    </location>
</feature>
<dbReference type="PANTHER" id="PTHR48079:SF6">
    <property type="entry name" value="NAD(P)-BINDING DOMAIN-CONTAINING PROTEIN-RELATED"/>
    <property type="match status" value="1"/>
</dbReference>
<dbReference type="Gene3D" id="3.40.50.720">
    <property type="entry name" value="NAD(P)-binding Rossmann-like Domain"/>
    <property type="match status" value="1"/>
</dbReference>
<accession>A0A290ZGF1</accession>
<dbReference type="GO" id="GO:0004029">
    <property type="term" value="F:aldehyde dehydrogenase (NAD+) activity"/>
    <property type="evidence" value="ECO:0007669"/>
    <property type="project" value="TreeGrafter"/>
</dbReference>
<dbReference type="KEGG" id="apre:CNX65_08075"/>
<dbReference type="PANTHER" id="PTHR48079">
    <property type="entry name" value="PROTEIN YEEZ"/>
    <property type="match status" value="1"/>
</dbReference>
<dbReference type="Pfam" id="PF01370">
    <property type="entry name" value="Epimerase"/>
    <property type="match status" value="1"/>
</dbReference>
<gene>
    <name evidence="2" type="ORF">CNX65_08075</name>
</gene>
<dbReference type="EMBL" id="CP023445">
    <property type="protein sequence ID" value="ATE58052.1"/>
    <property type="molecule type" value="Genomic_DNA"/>
</dbReference>
<dbReference type="InterPro" id="IPR051783">
    <property type="entry name" value="NAD(P)-dependent_oxidoreduct"/>
</dbReference>
<sequence length="348" mass="37275">MPARIAVTGAAGVLGSQLVSSLRAQGVEVRAFDLRPIEPAPGLVPFTGDIRDQAAVARAVAGADALVHCASALPSYPAADIRSIVVEGTTTVLEAARVARVPRVLHVSSTAVYGLPKIVPTTEEHPREPVDTYSGAKAEAEVVADRYRAGGMLLPVLRPKTFLGPGRMGLFDMLYQWAEEGRNFPVLGRGDVRIQMLALSDLVDAVQTVLTAPADRVNDTFNVGAARFGTLREDFQAVLDAAGHGKRVRSIPGRPAVAVLSALERTGMSPVYGRLLFKLLADSYVSVDKIRDRLGFTPRMSNQDAILQTYDWWRGARAAASTRSSGATGRTSQEPWKQGALSLAKVFF</sequence>
<organism evidence="2 3">
    <name type="scientific">Actinosynnema pretiosum</name>
    <dbReference type="NCBI Taxonomy" id="42197"/>
    <lineage>
        <taxon>Bacteria</taxon>
        <taxon>Bacillati</taxon>
        <taxon>Actinomycetota</taxon>
        <taxon>Actinomycetes</taxon>
        <taxon>Pseudonocardiales</taxon>
        <taxon>Pseudonocardiaceae</taxon>
        <taxon>Actinosynnema</taxon>
    </lineage>
</organism>
<dbReference type="InterPro" id="IPR001509">
    <property type="entry name" value="Epimerase_deHydtase"/>
</dbReference>
<evidence type="ECO:0000259" key="1">
    <source>
        <dbReference type="Pfam" id="PF01370"/>
    </source>
</evidence>
<dbReference type="AlphaFoldDB" id="A0A290ZGF1"/>
<proteinExistence type="predicted"/>
<dbReference type="SUPFAM" id="SSF51735">
    <property type="entry name" value="NAD(P)-binding Rossmann-fold domains"/>
    <property type="match status" value="1"/>
</dbReference>